<organism evidence="5 6">
    <name type="scientific">Geospiza parvula</name>
    <name type="common">Small tree-finch</name>
    <name type="synonym">Camarhynchus parvulus</name>
    <dbReference type="NCBI Taxonomy" id="87175"/>
    <lineage>
        <taxon>Eukaryota</taxon>
        <taxon>Metazoa</taxon>
        <taxon>Chordata</taxon>
        <taxon>Craniata</taxon>
        <taxon>Vertebrata</taxon>
        <taxon>Euteleostomi</taxon>
        <taxon>Archelosauria</taxon>
        <taxon>Archosauria</taxon>
        <taxon>Dinosauria</taxon>
        <taxon>Saurischia</taxon>
        <taxon>Theropoda</taxon>
        <taxon>Coelurosauria</taxon>
        <taxon>Aves</taxon>
        <taxon>Neognathae</taxon>
        <taxon>Neoaves</taxon>
        <taxon>Telluraves</taxon>
        <taxon>Australaves</taxon>
        <taxon>Passeriformes</taxon>
        <taxon>Thraupidae</taxon>
        <taxon>Camarhynchus</taxon>
    </lineage>
</organism>
<dbReference type="SUPFAM" id="SSF49899">
    <property type="entry name" value="Concanavalin A-like lectins/glucanases"/>
    <property type="match status" value="2"/>
</dbReference>
<evidence type="ECO:0000256" key="1">
    <source>
        <dbReference type="ARBA" id="ARBA00022734"/>
    </source>
</evidence>
<proteinExistence type="predicted"/>
<dbReference type="PANTHER" id="PTHR11346">
    <property type="entry name" value="GALECTIN"/>
    <property type="match status" value="1"/>
</dbReference>
<dbReference type="Gene3D" id="2.60.120.200">
    <property type="match status" value="2"/>
</dbReference>
<evidence type="ECO:0000256" key="3">
    <source>
        <dbReference type="RuleBase" id="RU102079"/>
    </source>
</evidence>
<dbReference type="PROSITE" id="PS51304">
    <property type="entry name" value="GALECTIN"/>
    <property type="match status" value="2"/>
</dbReference>
<reference evidence="5" key="1">
    <citation type="submission" date="2025-08" db="UniProtKB">
        <authorList>
            <consortium name="Ensembl"/>
        </authorList>
    </citation>
    <scope>IDENTIFICATION</scope>
</reference>
<name>A0A8C3NE60_GEOPR</name>
<dbReference type="SMART" id="SM00908">
    <property type="entry name" value="Gal-bind_lectin"/>
    <property type="match status" value="2"/>
</dbReference>
<evidence type="ECO:0000256" key="2">
    <source>
        <dbReference type="ARBA" id="ARBA00022737"/>
    </source>
</evidence>
<keyword evidence="1 3" id="KW-0430">Lectin</keyword>
<accession>A0A8U8C7R3</accession>
<evidence type="ECO:0000313" key="5">
    <source>
        <dbReference type="Ensembl" id="ENSCPVP00000017433.2"/>
    </source>
</evidence>
<accession>A0A8C3NE60</accession>
<dbReference type="InterPro" id="IPR013320">
    <property type="entry name" value="ConA-like_dom_sf"/>
</dbReference>
<dbReference type="GO" id="GO:0030246">
    <property type="term" value="F:carbohydrate binding"/>
    <property type="evidence" value="ECO:0007669"/>
    <property type="project" value="UniProtKB-UniRule"/>
</dbReference>
<protein>
    <recommendedName>
        <fullName evidence="3">Galectin</fullName>
    </recommendedName>
</protein>
<dbReference type="PANTHER" id="PTHR11346:SF32">
    <property type="entry name" value="GALECTIN-4"/>
    <property type="match status" value="1"/>
</dbReference>
<feature type="domain" description="Galectin" evidence="4">
    <location>
        <begin position="190"/>
        <end position="321"/>
    </location>
</feature>
<dbReference type="InterPro" id="IPR001079">
    <property type="entry name" value="Galectin_CRD"/>
</dbReference>
<keyword evidence="2" id="KW-0677">Repeat</keyword>
<dbReference type="Pfam" id="PF00337">
    <property type="entry name" value="Gal-bind_lectin"/>
    <property type="match status" value="2"/>
</dbReference>
<keyword evidence="6" id="KW-1185">Reference proteome</keyword>
<dbReference type="Ensembl" id="ENSCPVT00000018210.2">
    <property type="protein sequence ID" value="ENSCPVP00000017433.2"/>
    <property type="gene ID" value="ENSCPVG00000012746.2"/>
</dbReference>
<dbReference type="InterPro" id="IPR044156">
    <property type="entry name" value="Galectin-like"/>
</dbReference>
<reference evidence="5" key="2">
    <citation type="submission" date="2025-09" db="UniProtKB">
        <authorList>
            <consortium name="Ensembl"/>
        </authorList>
    </citation>
    <scope>IDENTIFICATION</scope>
</reference>
<dbReference type="AlphaFoldDB" id="A0A8C3NE60"/>
<sequence length="321" mass="34827">MVGTFGDPLTPPLSPQPLPYVAPVPGGLRPGMAVYVQGVVTPQPDWFRVNLATGPQEEADVALHVNARFGAGVSVLNSRRGGHWGDEQRRDLHPLCPGGPFEMVISVTPEGYRVLVNGTFYEEFPHRLPPEQVTAVNVDGDLELHSASVLGLGALRVGFGFWGICWDLGGPGGVSPHSEPPLCAPQPVPFIATIPGGLIPKKTIIIKGFVPHHANRFHINLRAGPGGDVVLHLNPRMDEGDAVVRNSFLGGGWGHEERDIGCCSPFQRGRYFDLSIRCGNHRFKVFVEGQPLFDFHHRVPAGPHVDVLEIEGDVVLSYVHF</sequence>
<dbReference type="CDD" id="cd00070">
    <property type="entry name" value="GLECT"/>
    <property type="match status" value="2"/>
</dbReference>
<dbReference type="Proteomes" id="UP000694382">
    <property type="component" value="Unassembled WGS sequence"/>
</dbReference>
<feature type="domain" description="Galectin" evidence="4">
    <location>
        <begin position="20"/>
        <end position="150"/>
    </location>
</feature>
<dbReference type="SMART" id="SM00276">
    <property type="entry name" value="GLECT"/>
    <property type="match status" value="2"/>
</dbReference>
<evidence type="ECO:0000259" key="4">
    <source>
        <dbReference type="PROSITE" id="PS51304"/>
    </source>
</evidence>
<evidence type="ECO:0000313" key="6">
    <source>
        <dbReference type="Proteomes" id="UP000694382"/>
    </source>
</evidence>